<proteinExistence type="predicted"/>
<dbReference type="SMART" id="SM01296">
    <property type="entry name" value="N2227"/>
    <property type="match status" value="1"/>
</dbReference>
<protein>
    <submittedName>
        <fullName evidence="1">Uncharacterized protein</fullName>
    </submittedName>
</protein>
<dbReference type="SUPFAM" id="SSF53335">
    <property type="entry name" value="S-adenosyl-L-methionine-dependent methyltransferases"/>
    <property type="match status" value="1"/>
</dbReference>
<dbReference type="InterPro" id="IPR012901">
    <property type="entry name" value="CARME"/>
</dbReference>
<name>G8ZN04_TORDE</name>
<dbReference type="KEGG" id="tdl:TDEL_0A06660"/>
<dbReference type="GO" id="GO:0008757">
    <property type="term" value="F:S-adenosylmethionine-dependent methyltransferase activity"/>
    <property type="evidence" value="ECO:0007669"/>
    <property type="project" value="InterPro"/>
</dbReference>
<accession>G8ZN04</accession>
<sequence>MASSIPTIVFTCLAVLMSILRKYKPFRDWASSLLETSLSDYFLPSKQAIVATPEFKVGKPSNRFKGTKGITLYELTQSLTQLREYFARAQRQNGVIFNRANELNEESLEQLREISYFTKIQKVNKSIEENNKVLEAVIKHVLDKLVKCNIADSEDETLPDQLKTICADIGYHLNENNELSFTGDAVILSNSKSNQGSVNEAIGHLCRDWSANFECERQPINDFVHERITERVNISNESKTLVVVPGAGVGQLPFFIAKSFPHCQVDSVEWSSLMYIFNEFALGHGQDVRIRPFAQHYSGSLDTQSQIRSFEVPLSKIKRPANLASYWGDFRQYTTNTEHYDQIIVCTAFFIDTAENVFEYLEATEQLSAHCKTLHWINVGPLKYGTRPLVQFTADELKRLRKVRGWKDLVETRTTDYKEGLNGYLTNTESLYQGYYGLLKFHTVFDKTSN</sequence>
<dbReference type="RefSeq" id="XP_003679209.1">
    <property type="nucleotide sequence ID" value="XM_003679161.1"/>
</dbReference>
<dbReference type="EMBL" id="HE616742">
    <property type="protein sequence ID" value="CCE89998.1"/>
    <property type="molecule type" value="Genomic_DNA"/>
</dbReference>
<dbReference type="eggNOG" id="KOG2798">
    <property type="taxonomic scope" value="Eukaryota"/>
</dbReference>
<gene>
    <name evidence="1" type="primary">TDEL0A06660</name>
    <name evidence="1" type="ORF">TDEL_0A06660</name>
</gene>
<dbReference type="FunCoup" id="G8ZN04">
    <property type="interactions" value="68"/>
</dbReference>
<dbReference type="AlphaFoldDB" id="G8ZN04"/>
<dbReference type="OrthoDB" id="978at2759"/>
<dbReference type="STRING" id="1076872.G8ZN04"/>
<dbReference type="PANTHER" id="PTHR12303:SF11">
    <property type="entry name" value="AER338CP"/>
    <property type="match status" value="1"/>
</dbReference>
<dbReference type="InterPro" id="IPR029063">
    <property type="entry name" value="SAM-dependent_MTases_sf"/>
</dbReference>
<dbReference type="Pfam" id="PF07942">
    <property type="entry name" value="CARME"/>
    <property type="match status" value="1"/>
</dbReference>
<keyword evidence="2" id="KW-1185">Reference proteome</keyword>
<reference evidence="1 2" key="1">
    <citation type="journal article" date="2011" name="Proc. Natl. Acad. Sci. U.S.A.">
        <title>Evolutionary erosion of yeast sex chromosomes by mating-type switching accidents.</title>
        <authorList>
            <person name="Gordon J.L."/>
            <person name="Armisen D."/>
            <person name="Proux-Wera E."/>
            <person name="Oheigeartaigh S.S."/>
            <person name="Byrne K.P."/>
            <person name="Wolfe K.H."/>
        </authorList>
    </citation>
    <scope>NUCLEOTIDE SEQUENCE [LARGE SCALE GENOMIC DNA]</scope>
    <source>
        <strain evidence="2">ATCC 10662 / CBS 1146 / NBRC 0425 / NCYC 2629 / NRRL Y-866</strain>
    </source>
</reference>
<dbReference type="Proteomes" id="UP000005627">
    <property type="component" value="Chromosome 1"/>
</dbReference>
<dbReference type="InParanoid" id="G8ZN04"/>
<organism evidence="1 2">
    <name type="scientific">Torulaspora delbrueckii</name>
    <name type="common">Yeast</name>
    <name type="synonym">Candida colliculosa</name>
    <dbReference type="NCBI Taxonomy" id="4950"/>
    <lineage>
        <taxon>Eukaryota</taxon>
        <taxon>Fungi</taxon>
        <taxon>Dikarya</taxon>
        <taxon>Ascomycota</taxon>
        <taxon>Saccharomycotina</taxon>
        <taxon>Saccharomycetes</taxon>
        <taxon>Saccharomycetales</taxon>
        <taxon>Saccharomycetaceae</taxon>
        <taxon>Torulaspora</taxon>
    </lineage>
</organism>
<dbReference type="HOGENOM" id="CLU_030612_3_0_1"/>
<dbReference type="PANTHER" id="PTHR12303">
    <property type="entry name" value="CARNOSINE N-METHYLTRANSFERASE"/>
    <property type="match status" value="1"/>
</dbReference>
<evidence type="ECO:0000313" key="1">
    <source>
        <dbReference type="EMBL" id="CCE89998.1"/>
    </source>
</evidence>
<dbReference type="GeneID" id="11503186"/>
<evidence type="ECO:0000313" key="2">
    <source>
        <dbReference type="Proteomes" id="UP000005627"/>
    </source>
</evidence>